<dbReference type="RefSeq" id="WP_076514703.1">
    <property type="nucleotide sequence ID" value="NZ_FTOH01000003.1"/>
</dbReference>
<evidence type="ECO:0000256" key="4">
    <source>
        <dbReference type="SAM" id="Coils"/>
    </source>
</evidence>
<proteinExistence type="inferred from homology"/>
<dbReference type="Proteomes" id="UP000185639">
    <property type="component" value="Unassembled WGS sequence"/>
</dbReference>
<dbReference type="PANTHER" id="PTHR30408">
    <property type="entry name" value="TYPE-1 RESTRICTION ENZYME ECOKI SPECIFICITY PROTEIN"/>
    <property type="match status" value="1"/>
</dbReference>
<keyword evidence="7" id="KW-1185">Reference proteome</keyword>
<evidence type="ECO:0000256" key="3">
    <source>
        <dbReference type="ARBA" id="ARBA00023125"/>
    </source>
</evidence>
<sequence>MRNEWSTIDSIKGVSPDWEILPLQEFSSPEKNSFVNGPFGSDLLSSELVLAGQPVIYIRDIRNGRYLRKSEVFVTNEKYQTLTACQVNYGDVIIAKVGDPPCESAVYDAHESGIVTQDVIRIRTEELRCSQFIAFILNSDIGKRQVKRIKISGTRDRVSLTDFKKIKFPHPPVSEQRKIAKILSTWDKAITTIEQLLAISQLQKKALMQQLLTGKKRLLDKNGVRYSGEWESKQLSKLGEVIGGLTYSPSDVTDGSGTLVLRSSNVQNGRLSFDDNVYVTCTAPEKSVTRENDILLCVRNGSRALIGKSALLKDQAVGCFHGAFMSIFRAKEPLFIFQLLQSSLFYREVRKNLGATINSINGSDLKKFTFNVPTDKAEREKIAAVLSTADQEISALQQKLDHLKKEKKALMQKLLTGKRRVQIN</sequence>
<dbReference type="AlphaFoldDB" id="A0A1N7KYB3"/>
<keyword evidence="3" id="KW-0238">DNA-binding</keyword>
<evidence type="ECO:0000313" key="7">
    <source>
        <dbReference type="Proteomes" id="UP000185639"/>
    </source>
</evidence>
<reference evidence="7" key="1">
    <citation type="submission" date="2017-01" db="EMBL/GenBank/DDBJ databases">
        <authorList>
            <person name="Varghese N."/>
            <person name="Submissions S."/>
        </authorList>
    </citation>
    <scope>NUCLEOTIDE SEQUENCE [LARGE SCALE GENOMIC DNA]</scope>
    <source>
        <strain evidence="7">DSM 24913</strain>
    </source>
</reference>
<dbReference type="SUPFAM" id="SSF116734">
    <property type="entry name" value="DNA methylase specificity domain"/>
    <property type="match status" value="2"/>
</dbReference>
<dbReference type="InterPro" id="IPR052021">
    <property type="entry name" value="Type-I_RS_S_subunit"/>
</dbReference>
<dbReference type="Gene3D" id="1.10.287.1120">
    <property type="entry name" value="Bipartite methylase S protein"/>
    <property type="match status" value="1"/>
</dbReference>
<dbReference type="CDD" id="cd17265">
    <property type="entry name" value="RMtype1_S_Eco4255III-TRD2-CR2_like"/>
    <property type="match status" value="1"/>
</dbReference>
<feature type="domain" description="Type I restriction modification DNA specificity" evidence="5">
    <location>
        <begin position="82"/>
        <end position="197"/>
    </location>
</feature>
<keyword evidence="2" id="KW-0680">Restriction system</keyword>
<accession>A0A1N7KYB3</accession>
<feature type="domain" description="Type I restriction modification DNA specificity" evidence="5">
    <location>
        <begin position="229"/>
        <end position="404"/>
    </location>
</feature>
<feature type="coiled-coil region" evidence="4">
    <location>
        <begin position="386"/>
        <end position="413"/>
    </location>
</feature>
<dbReference type="InterPro" id="IPR044946">
    <property type="entry name" value="Restrct_endonuc_typeI_TRD_sf"/>
</dbReference>
<evidence type="ECO:0000256" key="1">
    <source>
        <dbReference type="ARBA" id="ARBA00010923"/>
    </source>
</evidence>
<evidence type="ECO:0000313" key="6">
    <source>
        <dbReference type="EMBL" id="SIS66609.1"/>
    </source>
</evidence>
<dbReference type="InterPro" id="IPR000055">
    <property type="entry name" value="Restrct_endonuc_typeI_TRD"/>
</dbReference>
<dbReference type="Gene3D" id="3.90.220.20">
    <property type="entry name" value="DNA methylase specificity domains"/>
    <property type="match status" value="2"/>
</dbReference>
<protein>
    <submittedName>
        <fullName evidence="6">Type I restriction enzyme, S subunit</fullName>
    </submittedName>
</protein>
<dbReference type="GO" id="GO:0003677">
    <property type="term" value="F:DNA binding"/>
    <property type="evidence" value="ECO:0007669"/>
    <property type="project" value="UniProtKB-KW"/>
</dbReference>
<dbReference type="GO" id="GO:0009307">
    <property type="term" value="P:DNA restriction-modification system"/>
    <property type="evidence" value="ECO:0007669"/>
    <property type="project" value="UniProtKB-KW"/>
</dbReference>
<keyword evidence="4" id="KW-0175">Coiled coil</keyword>
<dbReference type="PANTHER" id="PTHR30408:SF12">
    <property type="entry name" value="TYPE I RESTRICTION ENZYME MJAVIII SPECIFICITY SUBUNIT"/>
    <property type="match status" value="1"/>
</dbReference>
<evidence type="ECO:0000256" key="2">
    <source>
        <dbReference type="ARBA" id="ARBA00022747"/>
    </source>
</evidence>
<dbReference type="Pfam" id="PF01420">
    <property type="entry name" value="Methylase_S"/>
    <property type="match status" value="2"/>
</dbReference>
<comment type="similarity">
    <text evidence="1">Belongs to the type-I restriction system S methylase family.</text>
</comment>
<organism evidence="6 7">
    <name type="scientific">Thalassolituus maritimus</name>
    <dbReference type="NCBI Taxonomy" id="484498"/>
    <lineage>
        <taxon>Bacteria</taxon>
        <taxon>Pseudomonadati</taxon>
        <taxon>Pseudomonadota</taxon>
        <taxon>Gammaproteobacteria</taxon>
        <taxon>Oceanospirillales</taxon>
        <taxon>Oceanospirillaceae</taxon>
        <taxon>Thalassolituus</taxon>
    </lineage>
</organism>
<evidence type="ECO:0000259" key="5">
    <source>
        <dbReference type="Pfam" id="PF01420"/>
    </source>
</evidence>
<dbReference type="EMBL" id="FTOH01000003">
    <property type="protein sequence ID" value="SIS66609.1"/>
    <property type="molecule type" value="Genomic_DNA"/>
</dbReference>
<gene>
    <name evidence="6" type="ORF">SAMN05421686_103166</name>
</gene>
<dbReference type="STRING" id="484498.SAMN05421686_103166"/>
<name>A0A1N7KYB3_9GAMM</name>
<dbReference type="OrthoDB" id="398435at2"/>